<gene>
    <name evidence="1" type="ORF">BDN70DRAFT_876315</name>
</gene>
<evidence type="ECO:0000313" key="1">
    <source>
        <dbReference type="EMBL" id="KAF9481360.1"/>
    </source>
</evidence>
<sequence>MDAYVLPTLYNYTSNHSHPAETGMLPSETYSIYPVASSYPSPLPSVIYGPPLELHAPIPLPGQNPPLLATHHDEPNINSELTFSQPPSDLPINPAYCIGGDLHQTTFPTPSELLAELAEKGIPMPSDELGSDSRSESASKARRRAMAKRVGFIPTDPDTISSHEKKRHYLESLEQYISYLHEQFSLINREHPPLERVVDYKGLSSRSIRTVLVHMENTTRELNIQTLAEEERFVHLREEILRRERNSSQ</sequence>
<evidence type="ECO:0000313" key="2">
    <source>
        <dbReference type="Proteomes" id="UP000807469"/>
    </source>
</evidence>
<dbReference type="EMBL" id="MU155179">
    <property type="protein sequence ID" value="KAF9481360.1"/>
    <property type="molecule type" value="Genomic_DNA"/>
</dbReference>
<keyword evidence="2" id="KW-1185">Reference proteome</keyword>
<comment type="caution">
    <text evidence="1">The sequence shown here is derived from an EMBL/GenBank/DDBJ whole genome shotgun (WGS) entry which is preliminary data.</text>
</comment>
<dbReference type="AlphaFoldDB" id="A0A9P6D2R8"/>
<dbReference type="OrthoDB" id="3258400at2759"/>
<protein>
    <submittedName>
        <fullName evidence="1">Uncharacterized protein</fullName>
    </submittedName>
</protein>
<accession>A0A9P6D2R8</accession>
<name>A0A9P6D2R8_9AGAR</name>
<organism evidence="1 2">
    <name type="scientific">Pholiota conissans</name>
    <dbReference type="NCBI Taxonomy" id="109636"/>
    <lineage>
        <taxon>Eukaryota</taxon>
        <taxon>Fungi</taxon>
        <taxon>Dikarya</taxon>
        <taxon>Basidiomycota</taxon>
        <taxon>Agaricomycotina</taxon>
        <taxon>Agaricomycetes</taxon>
        <taxon>Agaricomycetidae</taxon>
        <taxon>Agaricales</taxon>
        <taxon>Agaricineae</taxon>
        <taxon>Strophariaceae</taxon>
        <taxon>Pholiota</taxon>
    </lineage>
</organism>
<reference evidence="1" key="1">
    <citation type="submission" date="2020-11" db="EMBL/GenBank/DDBJ databases">
        <authorList>
            <consortium name="DOE Joint Genome Institute"/>
            <person name="Ahrendt S."/>
            <person name="Riley R."/>
            <person name="Andreopoulos W."/>
            <person name="Labutti K."/>
            <person name="Pangilinan J."/>
            <person name="Ruiz-Duenas F.J."/>
            <person name="Barrasa J.M."/>
            <person name="Sanchez-Garcia M."/>
            <person name="Camarero S."/>
            <person name="Miyauchi S."/>
            <person name="Serrano A."/>
            <person name="Linde D."/>
            <person name="Babiker R."/>
            <person name="Drula E."/>
            <person name="Ayuso-Fernandez I."/>
            <person name="Pacheco R."/>
            <person name="Padilla G."/>
            <person name="Ferreira P."/>
            <person name="Barriuso J."/>
            <person name="Kellner H."/>
            <person name="Castanera R."/>
            <person name="Alfaro M."/>
            <person name="Ramirez L."/>
            <person name="Pisabarro A.G."/>
            <person name="Kuo A."/>
            <person name="Tritt A."/>
            <person name="Lipzen A."/>
            <person name="He G."/>
            <person name="Yan M."/>
            <person name="Ng V."/>
            <person name="Cullen D."/>
            <person name="Martin F."/>
            <person name="Rosso M.-N."/>
            <person name="Henrissat B."/>
            <person name="Hibbett D."/>
            <person name="Martinez A.T."/>
            <person name="Grigoriev I.V."/>
        </authorList>
    </citation>
    <scope>NUCLEOTIDE SEQUENCE</scope>
    <source>
        <strain evidence="1">CIRM-BRFM 674</strain>
    </source>
</reference>
<proteinExistence type="predicted"/>
<dbReference type="Proteomes" id="UP000807469">
    <property type="component" value="Unassembled WGS sequence"/>
</dbReference>